<sequence length="1184" mass="131044">MDSREEGKELRSAGELDDETIAKKRSRRVSFAETTAVHVFDRDEDFETPPDSKPASTDSPGPAGGVVGFQGDQSDSDDSKGFAHEEREDDEDEDEDGEQERFVRDMDSSSPGSAVGSVTSNDDDNFFGPVSTSFIRSGRLSEAGISDDENHDVTLDSTTFSLHFRNLAPPDDRTTNSAGSIRTPTGDTVPADSGNHMVPARSKKLLSHSKLSDGKLSGSGGGSSNMSLIVNDTHRYDYAKLSPTSEALLSEVNKCMQSNSPNGDSRIMTSDEHIGVVPVAKESEKDEGHVSNVAALDDVPDDQLVGPYLSKDVSMGAVTEQADSEHLSPIMKTDLPVDKSINEKTKGTVSPIAKGFCRDVHEAIQSDTVEATAQNSDMLSPPYRGSRSKFILQSAHVHQALFKDQLSGSQYFSNSSPLSAREVLVPALMITDGQQQEQQLESDCGMRTPKNAVQPFESPSQGSVSSLRAKRQRLFLDSAVCSVGKLTDSSAREQPPSSLELQLVKHSERISAIKNRMSKFTIPETPIFRNPRVATPRKDHLPLEPDGTLERMSNNPSTKLVCLPVMNMEENFTSSVRRNRVQGMSVELNHPWNDIREWTHSEKNEASGETIKPNEAASSSNPETKINQSPLISQCFTEEVSILGEHGSSPRQTMIKLKENSLVSDSVHKVDHQDFCAVQESTSVQDLDLFGKKRRSEQNLIMDEDRASKTSKTEKSPDVSPEVAVSGSGFSLGSQGGCNNEAHDFGGQSPVTHWTNMFAKISEATKLAFSPSMHKLSLQELHILEDMLAELQMARKYERLSASLRNHDRLGDLHHQRVAEVRSLQDKLLYEQAKLQIRRVKLDQLHNKAQLTQSGIRECCNLKLMFSQLSLPSTRASKTKEDHLHSVSSISSSKNQGQHDRVISMRQEVKMLEQKVEHLMKSLGACCKIKGNLNCDEIIKAANEHLEKRKSCRIIHQDLRLWELSNIVKSNDQHDIVLNYCNLLFQRFTVNGSQTSSIAAKISLNDSNIEKTFPNMNACAAFEFVFKAKDDHRLSGSKCLQQKTLETSLLLGTLVDVLEEVQVTRMELLNLTHSTFHSHPSGQLELQLCFMNLRRGWKVTLILDMTNLNCAVYPSEPSELQFKISGTHTTLPLSVSNEIFSALQSLQGGHLMIARFCRLISQAVRAFSDPYCRKSASLSIPLFC</sequence>
<accession>A0A8N4IA55</accession>
<name>A0A8N4IA55_ELAGV</name>
<proteinExistence type="predicted"/>
<dbReference type="OrthoDB" id="1929367at2759"/>
<organism evidence="3 4">
    <name type="scientific">Elaeis guineensis var. tenera</name>
    <name type="common">Oil palm</name>
    <dbReference type="NCBI Taxonomy" id="51953"/>
    <lineage>
        <taxon>Eukaryota</taxon>
        <taxon>Viridiplantae</taxon>
        <taxon>Streptophyta</taxon>
        <taxon>Embryophyta</taxon>
        <taxon>Tracheophyta</taxon>
        <taxon>Spermatophyta</taxon>
        <taxon>Magnoliopsida</taxon>
        <taxon>Liliopsida</taxon>
        <taxon>Arecaceae</taxon>
        <taxon>Arecoideae</taxon>
        <taxon>Cocoseae</taxon>
        <taxon>Elaeidinae</taxon>
        <taxon>Elaeis</taxon>
    </lineage>
</organism>
<dbReference type="KEGG" id="egu:105060513"/>
<feature type="compositionally biased region" description="Basic and acidic residues" evidence="1">
    <location>
        <begin position="703"/>
        <end position="717"/>
    </location>
</feature>
<feature type="compositionally biased region" description="Basic and acidic residues" evidence="1">
    <location>
        <begin position="1"/>
        <end position="14"/>
    </location>
</feature>
<dbReference type="Pfam" id="PF18210">
    <property type="entry name" value="Knl1_RWD_C"/>
    <property type="match status" value="1"/>
</dbReference>
<dbReference type="RefSeq" id="XP_029116399.1">
    <property type="nucleotide sequence ID" value="XM_029260566.1"/>
</dbReference>
<feature type="region of interest" description="Disordered" evidence="1">
    <location>
        <begin position="1"/>
        <end position="126"/>
    </location>
</feature>
<evidence type="ECO:0000313" key="3">
    <source>
        <dbReference type="Proteomes" id="UP000504607"/>
    </source>
</evidence>
<dbReference type="GeneID" id="105060513"/>
<feature type="region of interest" description="Disordered" evidence="1">
    <location>
        <begin position="698"/>
        <end position="724"/>
    </location>
</feature>
<gene>
    <name evidence="4" type="primary">LOC105060513</name>
</gene>
<feature type="compositionally biased region" description="Polar residues" evidence="1">
    <location>
        <begin position="175"/>
        <end position="186"/>
    </location>
</feature>
<reference evidence="4" key="1">
    <citation type="submission" date="2025-08" db="UniProtKB">
        <authorList>
            <consortium name="RefSeq"/>
        </authorList>
    </citation>
    <scope>IDENTIFICATION</scope>
</reference>
<evidence type="ECO:0000256" key="1">
    <source>
        <dbReference type="SAM" id="MobiDB-lite"/>
    </source>
</evidence>
<dbReference type="AlphaFoldDB" id="A0A8N4IA55"/>
<feature type="region of interest" description="Disordered" evidence="1">
    <location>
        <begin position="166"/>
        <end position="225"/>
    </location>
</feature>
<feature type="compositionally biased region" description="Acidic residues" evidence="1">
    <location>
        <begin position="87"/>
        <end position="98"/>
    </location>
</feature>
<dbReference type="Proteomes" id="UP000504607">
    <property type="component" value="Unplaced"/>
</dbReference>
<feature type="region of interest" description="Disordered" evidence="1">
    <location>
        <begin position="603"/>
        <end position="626"/>
    </location>
</feature>
<feature type="compositionally biased region" description="Polar residues" evidence="1">
    <location>
        <begin position="616"/>
        <end position="626"/>
    </location>
</feature>
<evidence type="ECO:0000259" key="2">
    <source>
        <dbReference type="Pfam" id="PF18210"/>
    </source>
</evidence>
<evidence type="ECO:0000313" key="4">
    <source>
        <dbReference type="RefSeq" id="XP_029116399.1"/>
    </source>
</evidence>
<feature type="compositionally biased region" description="Polar residues" evidence="1">
    <location>
        <begin position="108"/>
        <end position="120"/>
    </location>
</feature>
<feature type="compositionally biased region" description="Basic and acidic residues" evidence="1">
    <location>
        <begin position="77"/>
        <end position="86"/>
    </location>
</feature>
<dbReference type="PANTHER" id="PTHR35707">
    <property type="entry name" value="OS06G0608100 PROTEIN"/>
    <property type="match status" value="1"/>
</dbReference>
<dbReference type="PANTHER" id="PTHR35707:SF1">
    <property type="entry name" value="SPC7 KINETOCHORE PROTEIN DOMAIN-CONTAINING PROTEIN"/>
    <property type="match status" value="1"/>
</dbReference>
<protein>
    <submittedName>
        <fullName evidence="4">Uncharacterized protein LOC105060513 isoform X1</fullName>
    </submittedName>
</protein>
<dbReference type="InterPro" id="IPR040850">
    <property type="entry name" value="Knl1_RWD_C"/>
</dbReference>
<keyword evidence="3" id="KW-1185">Reference proteome</keyword>
<feature type="domain" description="Knl1 C-terminal RWD" evidence="2">
    <location>
        <begin position="905"/>
        <end position="1057"/>
    </location>
</feature>